<organism evidence="1 2">
    <name type="scientific">Enterovibrio norvegicus DSM 15893</name>
    <dbReference type="NCBI Taxonomy" id="1121869"/>
    <lineage>
        <taxon>Bacteria</taxon>
        <taxon>Pseudomonadati</taxon>
        <taxon>Pseudomonadota</taxon>
        <taxon>Gammaproteobacteria</taxon>
        <taxon>Vibrionales</taxon>
        <taxon>Vibrionaceae</taxon>
        <taxon>Enterovibrio</taxon>
    </lineage>
</organism>
<name>A0A1I5L8X8_9GAMM</name>
<reference evidence="1 2" key="1">
    <citation type="submission" date="2016-10" db="EMBL/GenBank/DDBJ databases">
        <authorList>
            <person name="de Groot N.N."/>
        </authorList>
    </citation>
    <scope>NUCLEOTIDE SEQUENCE [LARGE SCALE GENOMIC DNA]</scope>
    <source>
        <strain evidence="1 2">DSM 15893</strain>
    </source>
</reference>
<protein>
    <submittedName>
        <fullName evidence="1">Uncharacterized protein</fullName>
    </submittedName>
</protein>
<dbReference type="EMBL" id="FOWR01000005">
    <property type="protein sequence ID" value="SFO93675.1"/>
    <property type="molecule type" value="Genomic_DNA"/>
</dbReference>
<evidence type="ECO:0000313" key="2">
    <source>
        <dbReference type="Proteomes" id="UP000182692"/>
    </source>
</evidence>
<accession>A0A1I5L8X8</accession>
<gene>
    <name evidence="1" type="ORF">SAMN03084138_00870</name>
</gene>
<dbReference type="GeneID" id="35872447"/>
<dbReference type="AlphaFoldDB" id="A0A1I5L8X8"/>
<evidence type="ECO:0000313" key="1">
    <source>
        <dbReference type="EMBL" id="SFO93675.1"/>
    </source>
</evidence>
<dbReference type="STRING" id="1121869.SAMN03084138_00870"/>
<dbReference type="OrthoDB" id="8595084at2"/>
<dbReference type="RefSeq" id="WP_017010405.1">
    <property type="nucleotide sequence ID" value="NZ_FOWR01000005.1"/>
</dbReference>
<sequence length="94" mass="11028">MATKYQFFTLPNSDRKKYTYLDMASDTFLVEKAGLLEQGFEIEDDVILAESSEEAVEKYKSNFIYVMEDYNASTNVFYTLYMMFKSLFTSKKNV</sequence>
<proteinExistence type="predicted"/>
<dbReference type="Proteomes" id="UP000182692">
    <property type="component" value="Unassembled WGS sequence"/>
</dbReference>